<dbReference type="AlphaFoldDB" id="A0A4P7L8V4"/>
<dbReference type="RefSeq" id="WP_135678439.1">
    <property type="nucleotide sequence ID" value="NZ_CP123524.1"/>
</dbReference>
<dbReference type="KEGG" id="ans:ArsFIN_44450"/>
<name>A0A4P7L8V4_9GAMM</name>
<dbReference type="KEGG" id="ans:ArsFIN_49090"/>
<accession>A0A4P7L8V4</accession>
<evidence type="ECO:0000313" key="1">
    <source>
        <dbReference type="EMBL" id="QBY45834.1"/>
    </source>
</evidence>
<keyword evidence="2" id="KW-0614">Plasmid</keyword>
<dbReference type="EMBL" id="CP038614">
    <property type="protein sequence ID" value="QBY45834.1"/>
    <property type="molecule type" value="Genomic_DNA"/>
</dbReference>
<protein>
    <submittedName>
        <fullName evidence="2">Uncharacterized protein</fullName>
    </submittedName>
</protein>
<organism evidence="2 3">
    <name type="scientific">Arsenophonus nasoniae</name>
    <name type="common">son-killer infecting Nasonia vitripennis</name>
    <dbReference type="NCBI Taxonomy" id="638"/>
    <lineage>
        <taxon>Bacteria</taxon>
        <taxon>Pseudomonadati</taxon>
        <taxon>Pseudomonadota</taxon>
        <taxon>Gammaproteobacteria</taxon>
        <taxon>Enterobacterales</taxon>
        <taxon>Morganellaceae</taxon>
        <taxon>Arsenophonus</taxon>
    </lineage>
</organism>
<evidence type="ECO:0000313" key="2">
    <source>
        <dbReference type="EMBL" id="QBY46298.1"/>
    </source>
</evidence>
<gene>
    <name evidence="1" type="ORF">ArsFIN_44450</name>
    <name evidence="2" type="ORF">ArsFIN_49090</name>
</gene>
<geneLocation type="plasmid" evidence="2">
    <name>pArsFIN6</name>
</geneLocation>
<dbReference type="Pfam" id="PF23982">
    <property type="entry name" value="XM1_gp53_minor_capsid"/>
    <property type="match status" value="1"/>
</dbReference>
<sequence>MAFGFTNWGSEKGTLRAGTIYRASSSNDKVWGEENNTTTDLPYGVFVAVNPDGGIKPISAATDVIHGIVVRDIYSEKAPHNKQVNIGHFSHGDCVGAATAKDETFKRGDKVYVVAKGDDVGKVSKTATGNIDLGYWVENVSSGSQCVAITLGFIQKVGE</sequence>
<evidence type="ECO:0000313" key="3">
    <source>
        <dbReference type="Proteomes" id="UP000295134"/>
    </source>
</evidence>
<dbReference type="EMBL" id="CP038618">
    <property type="protein sequence ID" value="QBY46298.1"/>
    <property type="molecule type" value="Genomic_DNA"/>
</dbReference>
<geneLocation type="plasmid" evidence="3">
    <name>parsfin6</name>
</geneLocation>
<geneLocation type="plasmid" evidence="3">
    <name>parsfin2</name>
</geneLocation>
<geneLocation type="plasmid" evidence="1">
    <name>pArsFIN2</name>
</geneLocation>
<dbReference type="Proteomes" id="UP000295134">
    <property type="component" value="Plasmid pArsFIN2"/>
</dbReference>
<proteinExistence type="predicted"/>
<dbReference type="InterPro" id="IPR056914">
    <property type="entry name" value="Gp53-like"/>
</dbReference>
<dbReference type="Proteomes" id="UP000295134">
    <property type="component" value="Plasmid pArsFIN6"/>
</dbReference>
<reference evidence="2 3" key="1">
    <citation type="submission" date="2019-03" db="EMBL/GenBank/DDBJ databases">
        <title>Long-read sequencing reveals hyperdense prophage content in a complex bacterial symbiont genome.</title>
        <authorList>
            <person name="Frost C.L."/>
            <person name="Siozios S."/>
            <person name="Nadal-Jimenez P."/>
            <person name="Brockhurst M.A."/>
            <person name="King K.C."/>
            <person name="Darby A.C."/>
            <person name="Hurst G.D.D."/>
        </authorList>
    </citation>
    <scope>NUCLEOTIDE SEQUENCE [LARGE SCALE GENOMIC DNA]</scope>
    <source>
        <strain evidence="2 3">FIN</strain>
        <plasmid evidence="3">parsfin2</plasmid>
        <plasmid evidence="1">pArsFIN2</plasmid>
        <plasmid evidence="3">parsfin6</plasmid>
        <plasmid evidence="2">pArsFIN6</plasmid>
    </source>
</reference>